<reference evidence="2 3" key="1">
    <citation type="journal article" date="2013" name="Proc. Natl. Acad. Sci. U.S.A.">
        <title>Twelve previously unknown phage genera are ubiquitous in global oceans.</title>
        <authorList>
            <person name="Holmfeldt K."/>
            <person name="Solonenko N."/>
            <person name="Shah M."/>
            <person name="Corrier K."/>
            <person name="Riemann L."/>
            <person name="Verberkmoes N.C."/>
            <person name="Sullivan M.B."/>
        </authorList>
    </citation>
    <scope>NUCLEOTIDE SEQUENCE [LARGE SCALE GENOMIC DNA]</scope>
    <source>
        <strain evidence="2">Phi38:1</strain>
    </source>
</reference>
<keyword evidence="3" id="KW-1185">Reference proteome</keyword>
<gene>
    <name evidence="2" type="ORF">Phi38:1_gp096</name>
</gene>
<protein>
    <submittedName>
        <fullName evidence="2">Uncharacterized protein</fullName>
    </submittedName>
</protein>
<reference evidence="3" key="2">
    <citation type="submission" date="2013-03" db="EMBL/GenBank/DDBJ databases">
        <title>The Cellulophaga phages: a novel, diverse, and globally ubiquitous model system.</title>
        <authorList>
            <person name="Holmfeldt K."/>
            <person name="Solonenko N."/>
            <person name="Shah M."/>
            <person name="Corrier K."/>
            <person name="Riemann L."/>
            <person name="VerBerkmoes N.C."/>
            <person name="Sullivan M.B."/>
        </authorList>
    </citation>
    <scope>NUCLEOTIDE SEQUENCE [LARGE SCALE GENOMIC DNA]</scope>
</reference>
<name>R9ZYC6_9CAUD</name>
<proteinExistence type="predicted"/>
<sequence>MALHNFTNLDEYYSDSSQFGEYQYTTLEEIISNYMFGMSDDDYTINSDRNRVALFGKKGVRELYFDVVNEVISIELDLSPTLTIPLPHDYIAFTRISWVDDTGKLHPLAVDKSNNLSQAFLQANDYEFLYDVNGDILKGSHIQNLPENSKRVDSQSPSGSSPTFNLDRSKMYNNGSYRIDKTKGEIQFSSAVDGRTIVLDYISDGLFQRDDSDIKIHKFAEDALDSFIYYNLVKRNRSVPANEKYRAEKEWWNLRRIAKRRINPVNYDNIKQVLKGGSRWIKD</sequence>
<feature type="compositionally biased region" description="Polar residues" evidence="1">
    <location>
        <begin position="154"/>
        <end position="166"/>
    </location>
</feature>
<evidence type="ECO:0000313" key="3">
    <source>
        <dbReference type="Proteomes" id="UP000014715"/>
    </source>
</evidence>
<feature type="region of interest" description="Disordered" evidence="1">
    <location>
        <begin position="147"/>
        <end position="166"/>
    </location>
</feature>
<organism evidence="2 3">
    <name type="scientific">Cellulophaga phage phi38:1</name>
    <dbReference type="NCBI Taxonomy" id="1327977"/>
    <lineage>
        <taxon>Viruses</taxon>
        <taxon>Duplodnaviria</taxon>
        <taxon>Heunggongvirae</taxon>
        <taxon>Uroviricota</taxon>
        <taxon>Caudoviricetes</taxon>
        <taxon>Pervagoviridae</taxon>
        <taxon>Callevirus</taxon>
        <taxon>Callevirus phi38una</taxon>
    </lineage>
</organism>
<evidence type="ECO:0000313" key="2">
    <source>
        <dbReference type="EMBL" id="AGO48126.1"/>
    </source>
</evidence>
<evidence type="ECO:0000256" key="1">
    <source>
        <dbReference type="SAM" id="MobiDB-lite"/>
    </source>
</evidence>
<dbReference type="EMBL" id="KC821614">
    <property type="protein sequence ID" value="AGO48126.1"/>
    <property type="molecule type" value="Genomic_DNA"/>
</dbReference>
<dbReference type="KEGG" id="vg:16796791"/>
<dbReference type="Proteomes" id="UP000014715">
    <property type="component" value="Segment"/>
</dbReference>
<accession>R9ZYC6</accession>
<dbReference type="GeneID" id="16796791"/>
<dbReference type="RefSeq" id="YP_008241477.1">
    <property type="nucleotide sequence ID" value="NC_021796.1"/>
</dbReference>